<reference evidence="1" key="2">
    <citation type="submission" date="2021-03" db="UniProtKB">
        <authorList>
            <consortium name="EnsemblPlants"/>
        </authorList>
    </citation>
    <scope>IDENTIFICATION</scope>
</reference>
<dbReference type="Gramene" id="evm.model.08.1042">
    <property type="protein sequence ID" value="cds.evm.model.08.1042"/>
    <property type="gene ID" value="evm.TU.08.1042"/>
</dbReference>
<organism evidence="1 2">
    <name type="scientific">Cannabis sativa</name>
    <name type="common">Hemp</name>
    <name type="synonym">Marijuana</name>
    <dbReference type="NCBI Taxonomy" id="3483"/>
    <lineage>
        <taxon>Eukaryota</taxon>
        <taxon>Viridiplantae</taxon>
        <taxon>Streptophyta</taxon>
        <taxon>Embryophyta</taxon>
        <taxon>Tracheophyta</taxon>
        <taxon>Spermatophyta</taxon>
        <taxon>Magnoliopsida</taxon>
        <taxon>eudicotyledons</taxon>
        <taxon>Gunneridae</taxon>
        <taxon>Pentapetalae</taxon>
        <taxon>rosids</taxon>
        <taxon>fabids</taxon>
        <taxon>Rosales</taxon>
        <taxon>Cannabaceae</taxon>
        <taxon>Cannabis</taxon>
    </lineage>
</organism>
<sequence>MGISGEDHCVLCYQYKETCYHLFFECPVDAGCLQAIKEWLQWHAAATSPPRLIRWIGRAKMSKFKKQVLAASIAGLVYTLWRARNSKIWEETQVDIDRLIQQAKLTVKQRITLCWPKKVKDMDKEWFQKL</sequence>
<dbReference type="EMBL" id="UZAU01000697">
    <property type="status" value="NOT_ANNOTATED_CDS"/>
    <property type="molecule type" value="Genomic_DNA"/>
</dbReference>
<proteinExistence type="predicted"/>
<protein>
    <recommendedName>
        <fullName evidence="3">Reverse transcriptase zinc-binding domain-containing protein</fullName>
    </recommendedName>
</protein>
<keyword evidence="2" id="KW-1185">Reference proteome</keyword>
<accession>A0A803Q7F3</accession>
<evidence type="ECO:0000313" key="1">
    <source>
        <dbReference type="EnsemblPlants" id="cds.evm.model.08.1042"/>
    </source>
</evidence>
<name>A0A803Q7F3_CANSA</name>
<dbReference type="EnsemblPlants" id="evm.model.08.1042">
    <property type="protein sequence ID" value="cds.evm.model.08.1042"/>
    <property type="gene ID" value="evm.TU.08.1042"/>
</dbReference>
<evidence type="ECO:0008006" key="3">
    <source>
        <dbReference type="Google" id="ProtNLM"/>
    </source>
</evidence>
<dbReference type="AlphaFoldDB" id="A0A803Q7F3"/>
<reference evidence="1" key="1">
    <citation type="submission" date="2018-11" db="EMBL/GenBank/DDBJ databases">
        <authorList>
            <person name="Grassa J C."/>
        </authorList>
    </citation>
    <scope>NUCLEOTIDE SEQUENCE [LARGE SCALE GENOMIC DNA]</scope>
</reference>
<dbReference type="Proteomes" id="UP000596661">
    <property type="component" value="Chromosome 8"/>
</dbReference>
<evidence type="ECO:0000313" key="2">
    <source>
        <dbReference type="Proteomes" id="UP000596661"/>
    </source>
</evidence>